<sequence>MQMSQFQGKHSNTPTTPTPRKIPLADLFGGNEEAIRTLPSYTNQDTVRPVPHQDKKNPQASRPTLNDC</sequence>
<dbReference type="EMBL" id="OV170221">
    <property type="protein sequence ID" value="CAH0713635.1"/>
    <property type="molecule type" value="Genomic_DNA"/>
</dbReference>
<evidence type="ECO:0000313" key="3">
    <source>
        <dbReference type="Proteomes" id="UP000838878"/>
    </source>
</evidence>
<dbReference type="Proteomes" id="UP000838878">
    <property type="component" value="Chromosome 1"/>
</dbReference>
<gene>
    <name evidence="2" type="ORF">BINO364_LOCUS778</name>
</gene>
<dbReference type="AlphaFoldDB" id="A0A8J9V6J8"/>
<evidence type="ECO:0000256" key="1">
    <source>
        <dbReference type="SAM" id="MobiDB-lite"/>
    </source>
</evidence>
<feature type="compositionally biased region" description="Polar residues" evidence="1">
    <location>
        <begin position="58"/>
        <end position="68"/>
    </location>
</feature>
<evidence type="ECO:0000313" key="2">
    <source>
        <dbReference type="EMBL" id="CAH0713635.1"/>
    </source>
</evidence>
<keyword evidence="3" id="KW-1185">Reference proteome</keyword>
<name>A0A8J9V6J8_9NEOP</name>
<proteinExistence type="predicted"/>
<feature type="region of interest" description="Disordered" evidence="1">
    <location>
        <begin position="1"/>
        <end position="68"/>
    </location>
</feature>
<organism evidence="2 3">
    <name type="scientific">Brenthis ino</name>
    <name type="common">lesser marbled fritillary</name>
    <dbReference type="NCBI Taxonomy" id="405034"/>
    <lineage>
        <taxon>Eukaryota</taxon>
        <taxon>Metazoa</taxon>
        <taxon>Ecdysozoa</taxon>
        <taxon>Arthropoda</taxon>
        <taxon>Hexapoda</taxon>
        <taxon>Insecta</taxon>
        <taxon>Pterygota</taxon>
        <taxon>Neoptera</taxon>
        <taxon>Endopterygota</taxon>
        <taxon>Lepidoptera</taxon>
        <taxon>Glossata</taxon>
        <taxon>Ditrysia</taxon>
        <taxon>Papilionoidea</taxon>
        <taxon>Nymphalidae</taxon>
        <taxon>Heliconiinae</taxon>
        <taxon>Argynnini</taxon>
        <taxon>Brenthis</taxon>
    </lineage>
</organism>
<feature type="non-terminal residue" evidence="2">
    <location>
        <position position="68"/>
    </location>
</feature>
<feature type="compositionally biased region" description="Polar residues" evidence="1">
    <location>
        <begin position="1"/>
        <end position="15"/>
    </location>
</feature>
<reference evidence="2" key="1">
    <citation type="submission" date="2021-12" db="EMBL/GenBank/DDBJ databases">
        <authorList>
            <person name="Martin H S."/>
        </authorList>
    </citation>
    <scope>NUCLEOTIDE SEQUENCE</scope>
</reference>
<accession>A0A8J9V6J8</accession>
<protein>
    <submittedName>
        <fullName evidence="2">Uncharacterized protein</fullName>
    </submittedName>
</protein>